<evidence type="ECO:0000313" key="2">
    <source>
        <dbReference type="Proteomes" id="UP000011867"/>
    </source>
</evidence>
<gene>
    <name evidence="1" type="ordered locus">Nmlp_3390</name>
</gene>
<sequence length="103" mass="12092">MDAETFDEQKYVDLFPQLQQAYKNVFNRMNDEYDSTLIHGIDQNVLNESEPFYDETEGFYLEVPEEPYERLSGTGVVVSEERFETVLDDYVAEIEAELDRTFA</sequence>
<dbReference type="OrthoDB" id="225920at2157"/>
<dbReference type="Pfam" id="PF19095">
    <property type="entry name" value="DUF5783"/>
    <property type="match status" value="1"/>
</dbReference>
<dbReference type="RefSeq" id="WP_015410260.1">
    <property type="nucleotide sequence ID" value="NC_020388.1"/>
</dbReference>
<name>M1XT12_NATM8</name>
<dbReference type="AlphaFoldDB" id="M1XT12"/>
<proteinExistence type="predicted"/>
<reference evidence="1 2" key="1">
    <citation type="journal article" date="2013" name="Genome Announc.">
        <title>Genome of the haloarchaeon Natronomonas moolapensis, a neutrophilic member of a previously haloalkaliphilic genus.</title>
        <authorList>
            <person name="Dyall-Smith M.L."/>
            <person name="Pfeiffer F."/>
            <person name="Oberwinkler T."/>
            <person name="Klee K."/>
            <person name="Rampp M."/>
            <person name="Palm P."/>
            <person name="Gross K."/>
            <person name="Schuster S.C."/>
            <person name="Oesterhelt D."/>
        </authorList>
    </citation>
    <scope>NUCLEOTIDE SEQUENCE [LARGE SCALE GENOMIC DNA]</scope>
    <source>
        <strain evidence="2">DSM 18674 / JCM 14361 / 8.8.11</strain>
    </source>
</reference>
<dbReference type="eggNOG" id="arCOG03029">
    <property type="taxonomic scope" value="Archaea"/>
</dbReference>
<dbReference type="KEGG" id="nmo:Nmlp_3390"/>
<dbReference type="Proteomes" id="UP000011867">
    <property type="component" value="Chromosome"/>
</dbReference>
<keyword evidence="2" id="KW-1185">Reference proteome</keyword>
<dbReference type="EMBL" id="HF582854">
    <property type="protein sequence ID" value="CCQ37519.1"/>
    <property type="molecule type" value="Genomic_DNA"/>
</dbReference>
<accession>M1XT12</accession>
<dbReference type="GeneID" id="14651860"/>
<evidence type="ECO:0000313" key="1">
    <source>
        <dbReference type="EMBL" id="CCQ37519.1"/>
    </source>
</evidence>
<dbReference type="HOGENOM" id="CLU_2243747_0_0_2"/>
<organism evidence="1 2">
    <name type="scientific">Natronomonas moolapensis (strain DSM 18674 / CECT 7526 / JCM 14361 / 8.8.11)</name>
    <dbReference type="NCBI Taxonomy" id="268739"/>
    <lineage>
        <taxon>Archaea</taxon>
        <taxon>Methanobacteriati</taxon>
        <taxon>Methanobacteriota</taxon>
        <taxon>Stenosarchaea group</taxon>
        <taxon>Halobacteria</taxon>
        <taxon>Halobacteriales</taxon>
        <taxon>Natronomonadaceae</taxon>
        <taxon>Natronomonas</taxon>
    </lineage>
</organism>
<dbReference type="InterPro" id="IPR043952">
    <property type="entry name" value="DUF5783"/>
</dbReference>
<protein>
    <submittedName>
        <fullName evidence="1">Uncharacterized protein</fullName>
    </submittedName>
</protein>